<evidence type="ECO:0000313" key="2">
    <source>
        <dbReference type="Proteomes" id="UP000438476"/>
    </source>
</evidence>
<reference evidence="1 2" key="1">
    <citation type="submission" date="2019-12" db="EMBL/GenBank/DDBJ databases">
        <title>Genomic-based taxomic classification of the family Erythrobacteraceae.</title>
        <authorList>
            <person name="Xu L."/>
        </authorList>
    </citation>
    <scope>NUCLEOTIDE SEQUENCE [LARGE SCALE GENOMIC DNA]</scope>
    <source>
        <strain evidence="1 2">LMG 29518</strain>
    </source>
</reference>
<dbReference type="OrthoDB" id="7833995at2"/>
<proteinExistence type="predicted"/>
<gene>
    <name evidence="1" type="ORF">GRI91_06260</name>
</gene>
<dbReference type="AlphaFoldDB" id="A0A6I4T5C9"/>
<accession>A0A6I4T5C9</accession>
<comment type="caution">
    <text evidence="1">The sequence shown here is derived from an EMBL/GenBank/DDBJ whole genome shotgun (WGS) entry which is preliminary data.</text>
</comment>
<dbReference type="EMBL" id="WTYT01000002">
    <property type="protein sequence ID" value="MXO65351.1"/>
    <property type="molecule type" value="Genomic_DNA"/>
</dbReference>
<dbReference type="Proteomes" id="UP000438476">
    <property type="component" value="Unassembled WGS sequence"/>
</dbReference>
<organism evidence="1 2">
    <name type="scientific">Altericroceibacterium endophyticum</name>
    <dbReference type="NCBI Taxonomy" id="1808508"/>
    <lineage>
        <taxon>Bacteria</taxon>
        <taxon>Pseudomonadati</taxon>
        <taxon>Pseudomonadota</taxon>
        <taxon>Alphaproteobacteria</taxon>
        <taxon>Sphingomonadales</taxon>
        <taxon>Erythrobacteraceae</taxon>
        <taxon>Altericroceibacterium</taxon>
    </lineage>
</organism>
<protein>
    <submittedName>
        <fullName evidence="1">Uncharacterized protein</fullName>
    </submittedName>
</protein>
<name>A0A6I4T5C9_9SPHN</name>
<keyword evidence="2" id="KW-1185">Reference proteome</keyword>
<evidence type="ECO:0000313" key="1">
    <source>
        <dbReference type="EMBL" id="MXO65351.1"/>
    </source>
</evidence>
<sequence>MALSSMLSTIQAALSTAATLGYNGASAAHDVYEGYVLALFVQAASADHWTTELRDRSDNPTTYAVFRLAPGRLPSGNFTHVRLTKPGKVDLEAHIGVKVRGASSIAHEFDLLLLTASVAAACRRANQDPSYADVVAHAEAKYYGGNLSLPIGRAVVGLATDCGMTAPLHSNGRSVLVTNQNGSTVEALIRHYGVTFRFLIKPSNSFGIYHLVQRFRAMLNSAP</sequence>